<feature type="signal peptide" evidence="3">
    <location>
        <begin position="1"/>
        <end position="24"/>
    </location>
</feature>
<dbReference type="AlphaFoldDB" id="A0A562JC45"/>
<evidence type="ECO:0000256" key="3">
    <source>
        <dbReference type="SAM" id="SignalP"/>
    </source>
</evidence>
<dbReference type="OrthoDB" id="2718583at2"/>
<evidence type="ECO:0000256" key="1">
    <source>
        <dbReference type="SAM" id="Coils"/>
    </source>
</evidence>
<proteinExistence type="predicted"/>
<dbReference type="EMBL" id="VLKI01000019">
    <property type="protein sequence ID" value="TWH80792.1"/>
    <property type="molecule type" value="Genomic_DNA"/>
</dbReference>
<keyword evidence="2" id="KW-1133">Transmembrane helix</keyword>
<dbReference type="NCBIfam" id="TIGR01167">
    <property type="entry name" value="LPXTG_anchor"/>
    <property type="match status" value="1"/>
</dbReference>
<keyword evidence="2" id="KW-0812">Transmembrane</keyword>
<feature type="coiled-coil region" evidence="1">
    <location>
        <begin position="136"/>
        <end position="173"/>
    </location>
</feature>
<evidence type="ECO:0000313" key="5">
    <source>
        <dbReference type="Proteomes" id="UP000318667"/>
    </source>
</evidence>
<dbReference type="NCBIfam" id="TIGR04383">
    <property type="entry name" value="acidic_w_LPXTA"/>
    <property type="match status" value="2"/>
</dbReference>
<name>A0A562JC45_9BACI</name>
<protein>
    <submittedName>
        <fullName evidence="4">Processed acidic surface protein</fullName>
    </submittedName>
</protein>
<evidence type="ECO:0000256" key="2">
    <source>
        <dbReference type="SAM" id="Phobius"/>
    </source>
</evidence>
<keyword evidence="1" id="KW-0175">Coiled coil</keyword>
<feature type="chain" id="PRO_5021834660" evidence="3">
    <location>
        <begin position="25"/>
        <end position="395"/>
    </location>
</feature>
<sequence length="395" mass="44758">MKKLQLLFLTSVLLFGLFPAVSYAAPNEEELAAFLQEINWTEEGLIDHLEYFWDVNMEDFETMEDLIEFLGEPITEENLQQLLADYGFENEEELTAMLVENGEMEANENVRGVFKYIDALDSTTSFLTYTGTEINAETLQQLLEDYGLTMEELNALLKENEDALENYEYIEDLDIMVSIYLGADEMPGEDELTQMLADIGLTDEELEALMTHFMTLDFEDPALLDKMMDLESRLMAFGDFESAEELNEEQIAELISIMQEMMDLFQLDAEFYLVKGNEKIHLTTEEMMVLEETNGFDLLIELFNTKGEFLADMVITADMFSSELIEDTIGDLNQAETVIKKQEPVKAKPAPKSVKTVKGGKLPNTAGNYAEGILAGMGLIVLGAFIFRKRKVKSA</sequence>
<dbReference type="RefSeq" id="WP_144545123.1">
    <property type="nucleotide sequence ID" value="NZ_CBCSDC010000021.1"/>
</dbReference>
<reference evidence="4 5" key="1">
    <citation type="journal article" date="2015" name="Stand. Genomic Sci.">
        <title>Genomic Encyclopedia of Bacterial and Archaeal Type Strains, Phase III: the genomes of soil and plant-associated and newly described type strains.</title>
        <authorList>
            <person name="Whitman W.B."/>
            <person name="Woyke T."/>
            <person name="Klenk H.P."/>
            <person name="Zhou Y."/>
            <person name="Lilburn T.G."/>
            <person name="Beck B.J."/>
            <person name="De Vos P."/>
            <person name="Vandamme P."/>
            <person name="Eisen J.A."/>
            <person name="Garrity G."/>
            <person name="Hugenholtz P."/>
            <person name="Kyrpides N.C."/>
        </authorList>
    </citation>
    <scope>NUCLEOTIDE SEQUENCE [LARGE SCALE GENOMIC DNA]</scope>
    <source>
        <strain evidence="4 5">CGMCC 1.10115</strain>
    </source>
</reference>
<gene>
    <name evidence="4" type="ORF">IQ19_04534</name>
</gene>
<dbReference type="Proteomes" id="UP000318667">
    <property type="component" value="Unassembled WGS sequence"/>
</dbReference>
<keyword evidence="5" id="KW-1185">Reference proteome</keyword>
<organism evidence="4 5">
    <name type="scientific">Cytobacillus oceanisediminis</name>
    <dbReference type="NCBI Taxonomy" id="665099"/>
    <lineage>
        <taxon>Bacteria</taxon>
        <taxon>Bacillati</taxon>
        <taxon>Bacillota</taxon>
        <taxon>Bacilli</taxon>
        <taxon>Bacillales</taxon>
        <taxon>Bacillaceae</taxon>
        <taxon>Cytobacillus</taxon>
    </lineage>
</organism>
<keyword evidence="2" id="KW-0472">Membrane</keyword>
<dbReference type="GeneID" id="65405624"/>
<keyword evidence="3" id="KW-0732">Signal</keyword>
<evidence type="ECO:0000313" key="4">
    <source>
        <dbReference type="EMBL" id="TWH80792.1"/>
    </source>
</evidence>
<dbReference type="InterPro" id="IPR030832">
    <property type="entry name" value="Acidic_LPXTA"/>
</dbReference>
<accession>A0A562JC45</accession>
<feature type="transmembrane region" description="Helical" evidence="2">
    <location>
        <begin position="369"/>
        <end position="387"/>
    </location>
</feature>
<comment type="caution">
    <text evidence="4">The sequence shown here is derived from an EMBL/GenBank/DDBJ whole genome shotgun (WGS) entry which is preliminary data.</text>
</comment>